<feature type="domain" description="DUF1996" evidence="3">
    <location>
        <begin position="37"/>
        <end position="173"/>
    </location>
</feature>
<evidence type="ECO:0000256" key="2">
    <source>
        <dbReference type="SAM" id="SignalP"/>
    </source>
</evidence>
<keyword evidence="5" id="KW-1185">Reference proteome</keyword>
<evidence type="ECO:0000313" key="4">
    <source>
        <dbReference type="EMBL" id="WRT68825.1"/>
    </source>
</evidence>
<feature type="region of interest" description="Disordered" evidence="1">
    <location>
        <begin position="287"/>
        <end position="323"/>
    </location>
</feature>
<dbReference type="Pfam" id="PF09362">
    <property type="entry name" value="DUF1996"/>
    <property type="match status" value="2"/>
</dbReference>
<feature type="compositionally biased region" description="Polar residues" evidence="1">
    <location>
        <begin position="341"/>
        <end position="354"/>
    </location>
</feature>
<feature type="compositionally biased region" description="Basic residues" evidence="1">
    <location>
        <begin position="386"/>
        <end position="395"/>
    </location>
</feature>
<dbReference type="GeneID" id="87957935"/>
<reference evidence="4 5" key="1">
    <citation type="submission" date="2024-01" db="EMBL/GenBank/DDBJ databases">
        <title>Comparative genomics of Cryptococcus and Kwoniella reveals pathogenesis evolution and contrasting modes of karyotype evolution via chromosome fusion or intercentromeric recombination.</title>
        <authorList>
            <person name="Coelho M.A."/>
            <person name="David-Palma M."/>
            <person name="Shea T."/>
            <person name="Bowers K."/>
            <person name="McGinley-Smith S."/>
            <person name="Mohammad A.W."/>
            <person name="Gnirke A."/>
            <person name="Yurkov A.M."/>
            <person name="Nowrousian M."/>
            <person name="Sun S."/>
            <person name="Cuomo C.A."/>
            <person name="Heitman J."/>
        </authorList>
    </citation>
    <scope>NUCLEOTIDE SEQUENCE [LARGE SCALE GENOMIC DNA]</scope>
    <source>
        <strain evidence="4">CBS 11374</strain>
    </source>
</reference>
<organism evidence="4 5">
    <name type="scientific">Kwoniella shivajii</name>
    <dbReference type="NCBI Taxonomy" id="564305"/>
    <lineage>
        <taxon>Eukaryota</taxon>
        <taxon>Fungi</taxon>
        <taxon>Dikarya</taxon>
        <taxon>Basidiomycota</taxon>
        <taxon>Agaricomycotina</taxon>
        <taxon>Tremellomycetes</taxon>
        <taxon>Tremellales</taxon>
        <taxon>Cryptococcaceae</taxon>
        <taxon>Kwoniella</taxon>
    </lineage>
</organism>
<feature type="domain" description="DUF1996" evidence="3">
    <location>
        <begin position="189"/>
        <end position="230"/>
    </location>
</feature>
<sequence length="395" mass="42118">MRSHSALSSFLVLLMEVSADPFFVIQHGNAVVTSRRDPIISPGGISGHVHSIVGTSSFKPSYDYDNSVNGKCTTADVSVDKSSYWAPQLYRKQDDESVQLVKMNRVNTQGTEQMYEFPKGMKMLAGNPFRNTFDANDPAQAAIGFTCLGAEGPVTNGFPDRSCPQDLRAEVTFLRAGTARMYGWKGANTIMTLFYEFHFVDTYDYKAGARVLAQGDDTGYGFHGDFTNGWPVGLFSEIFTKGKECEVLFEVENCSPLKPYFTGDRGATCQPDDASVIVNEEIGDTAPIAKLPGDNPIWNGGPAPNKGGSAVAATSSAGAGAGVSQPASAVSAATSLQVTSQISSQNPNNSAQSFPASSATSPLALPATTSIASSTTTSRKGWGNWGKRRRSRGTY</sequence>
<gene>
    <name evidence="4" type="ORF">IL334_005805</name>
</gene>
<evidence type="ECO:0000313" key="5">
    <source>
        <dbReference type="Proteomes" id="UP001329825"/>
    </source>
</evidence>
<name>A0ABZ1D616_9TREE</name>
<feature type="compositionally biased region" description="Low complexity" evidence="1">
    <location>
        <begin position="355"/>
        <end position="382"/>
    </location>
</feature>
<feature type="chain" id="PRO_5045741730" description="DUF1996 domain-containing protein" evidence="2">
    <location>
        <begin position="20"/>
        <end position="395"/>
    </location>
</feature>
<dbReference type="EMBL" id="CP141888">
    <property type="protein sequence ID" value="WRT68825.1"/>
    <property type="molecule type" value="Genomic_DNA"/>
</dbReference>
<feature type="compositionally biased region" description="Low complexity" evidence="1">
    <location>
        <begin position="307"/>
        <end position="323"/>
    </location>
</feature>
<dbReference type="PANTHER" id="PTHR43662:SF3">
    <property type="entry name" value="DOMAIN PROTEIN, PUTATIVE (AFU_ORTHOLOGUE AFUA_6G11970)-RELATED"/>
    <property type="match status" value="1"/>
</dbReference>
<dbReference type="InterPro" id="IPR018535">
    <property type="entry name" value="DUF1996"/>
</dbReference>
<dbReference type="PANTHER" id="PTHR43662">
    <property type="match status" value="1"/>
</dbReference>
<evidence type="ECO:0000259" key="3">
    <source>
        <dbReference type="Pfam" id="PF09362"/>
    </source>
</evidence>
<feature type="region of interest" description="Disordered" evidence="1">
    <location>
        <begin position="341"/>
        <end position="395"/>
    </location>
</feature>
<accession>A0ABZ1D616</accession>
<evidence type="ECO:0000256" key="1">
    <source>
        <dbReference type="SAM" id="MobiDB-lite"/>
    </source>
</evidence>
<dbReference type="RefSeq" id="XP_062793564.1">
    <property type="nucleotide sequence ID" value="XM_062937513.1"/>
</dbReference>
<keyword evidence="2" id="KW-0732">Signal</keyword>
<feature type="signal peptide" evidence="2">
    <location>
        <begin position="1"/>
        <end position="19"/>
    </location>
</feature>
<proteinExistence type="predicted"/>
<protein>
    <recommendedName>
        <fullName evidence="3">DUF1996 domain-containing protein</fullName>
    </recommendedName>
</protein>
<dbReference type="Proteomes" id="UP001329825">
    <property type="component" value="Chromosome 8"/>
</dbReference>